<organism evidence="1 2">
    <name type="scientific">Methanobrevibacter millerae</name>
    <dbReference type="NCBI Taxonomy" id="230361"/>
    <lineage>
        <taxon>Archaea</taxon>
        <taxon>Methanobacteriati</taxon>
        <taxon>Methanobacteriota</taxon>
        <taxon>Methanomada group</taxon>
        <taxon>Methanobacteria</taxon>
        <taxon>Methanobacteriales</taxon>
        <taxon>Methanobacteriaceae</taxon>
        <taxon>Methanobrevibacter</taxon>
    </lineage>
</organism>
<evidence type="ECO:0000313" key="2">
    <source>
        <dbReference type="Proteomes" id="UP000713479"/>
    </source>
</evidence>
<dbReference type="EMBL" id="SUTF01000004">
    <property type="protein sequence ID" value="MBE6510379.1"/>
    <property type="molecule type" value="Genomic_DNA"/>
</dbReference>
<comment type="caution">
    <text evidence="1">The sequence shown here is derived from an EMBL/GenBank/DDBJ whole genome shotgun (WGS) entry which is preliminary data.</text>
</comment>
<dbReference type="AlphaFoldDB" id="A0A8T3VRZ3"/>
<name>A0A8T3VRZ3_9EURY</name>
<dbReference type="Proteomes" id="UP000713479">
    <property type="component" value="Unassembled WGS sequence"/>
</dbReference>
<sequence>MKKIILSLICLLAVCVCAGAACATSDVDNMAIDDSAVPHDAFVSMDMDHNLVSSSNQNAGDLDNSIAGDDLVKFDPVHSNLDDDSGIVLNDNMDGNCSVDLTVDDIMNDVFISVPVEMDLDVPVADNSIAGDDLVNVGPVSVTNDNSSIDLEDTYFQSVKWIIPAEYLNPCINFTIPELSPTVPDITDNSVNTIIRVEKNIRPGSFDGYLGHF</sequence>
<proteinExistence type="predicted"/>
<dbReference type="PROSITE" id="PS51257">
    <property type="entry name" value="PROKAR_LIPOPROTEIN"/>
    <property type="match status" value="1"/>
</dbReference>
<protein>
    <submittedName>
        <fullName evidence="1">Uncharacterized protein</fullName>
    </submittedName>
</protein>
<accession>A0A8T3VRZ3</accession>
<evidence type="ECO:0000313" key="1">
    <source>
        <dbReference type="EMBL" id="MBE6510379.1"/>
    </source>
</evidence>
<reference evidence="1" key="1">
    <citation type="submission" date="2019-04" db="EMBL/GenBank/DDBJ databases">
        <title>Evolution of Biomass-Degrading Anaerobic Consortia Revealed by Metagenomics.</title>
        <authorList>
            <person name="Peng X."/>
        </authorList>
    </citation>
    <scope>NUCLEOTIDE SEQUENCE</scope>
    <source>
        <strain evidence="1">SIG13</strain>
    </source>
</reference>
<gene>
    <name evidence="1" type="ORF">E7Z74_03820</name>
</gene>